<accession>A0A392R972</accession>
<dbReference type="Proteomes" id="UP000265520">
    <property type="component" value="Unassembled WGS sequence"/>
</dbReference>
<feature type="non-terminal residue" evidence="1">
    <location>
        <position position="60"/>
    </location>
</feature>
<dbReference type="EMBL" id="LXQA010194557">
    <property type="protein sequence ID" value="MCI32320.1"/>
    <property type="molecule type" value="Genomic_DNA"/>
</dbReference>
<name>A0A392R972_9FABA</name>
<proteinExistence type="predicted"/>
<protein>
    <submittedName>
        <fullName evidence="1">Uncharacterized protein</fullName>
    </submittedName>
</protein>
<organism evidence="1 2">
    <name type="scientific">Trifolium medium</name>
    <dbReference type="NCBI Taxonomy" id="97028"/>
    <lineage>
        <taxon>Eukaryota</taxon>
        <taxon>Viridiplantae</taxon>
        <taxon>Streptophyta</taxon>
        <taxon>Embryophyta</taxon>
        <taxon>Tracheophyta</taxon>
        <taxon>Spermatophyta</taxon>
        <taxon>Magnoliopsida</taxon>
        <taxon>eudicotyledons</taxon>
        <taxon>Gunneridae</taxon>
        <taxon>Pentapetalae</taxon>
        <taxon>rosids</taxon>
        <taxon>fabids</taxon>
        <taxon>Fabales</taxon>
        <taxon>Fabaceae</taxon>
        <taxon>Papilionoideae</taxon>
        <taxon>50 kb inversion clade</taxon>
        <taxon>NPAAA clade</taxon>
        <taxon>Hologalegina</taxon>
        <taxon>IRL clade</taxon>
        <taxon>Trifolieae</taxon>
        <taxon>Trifolium</taxon>
    </lineage>
</organism>
<evidence type="ECO:0000313" key="2">
    <source>
        <dbReference type="Proteomes" id="UP000265520"/>
    </source>
</evidence>
<comment type="caution">
    <text evidence="1">The sequence shown here is derived from an EMBL/GenBank/DDBJ whole genome shotgun (WGS) entry which is preliminary data.</text>
</comment>
<dbReference type="AlphaFoldDB" id="A0A392R972"/>
<keyword evidence="2" id="KW-1185">Reference proteome</keyword>
<sequence length="60" mass="7078">MGQSEQFEVSTTGSKWEIVGLSGDNFELWKVKMKAILMFRMMDKTWSVVIWCLEDKELME</sequence>
<reference evidence="1 2" key="1">
    <citation type="journal article" date="2018" name="Front. Plant Sci.">
        <title>Red Clover (Trifolium pratense) and Zigzag Clover (T. medium) - A Picture of Genomic Similarities and Differences.</title>
        <authorList>
            <person name="Dluhosova J."/>
            <person name="Istvanek J."/>
            <person name="Nedelnik J."/>
            <person name="Repkova J."/>
        </authorList>
    </citation>
    <scope>NUCLEOTIDE SEQUENCE [LARGE SCALE GENOMIC DNA]</scope>
    <source>
        <strain evidence="2">cv. 10/8</strain>
        <tissue evidence="1">Leaf</tissue>
    </source>
</reference>
<evidence type="ECO:0000313" key="1">
    <source>
        <dbReference type="EMBL" id="MCI32320.1"/>
    </source>
</evidence>